<dbReference type="EMBL" id="CYYW01000004">
    <property type="protein sequence ID" value="CUN76113.1"/>
    <property type="molecule type" value="Genomic_DNA"/>
</dbReference>
<dbReference type="GeneID" id="87799138"/>
<dbReference type="Proteomes" id="UP001197847">
    <property type="component" value="Unassembled WGS sequence"/>
</dbReference>
<name>A0A173ZJX7_9FIRM</name>
<accession>A0A173ZJX7</accession>
<dbReference type="RefSeq" id="WP_302199063.1">
    <property type="nucleotide sequence ID" value="NZ_CYYW01000004.1"/>
</dbReference>
<gene>
    <name evidence="1" type="ORF">ERS852417_00959</name>
    <name evidence="2" type="ORF">LK487_04820</name>
</gene>
<dbReference type="Proteomes" id="UP000095384">
    <property type="component" value="Unassembled WGS sequence"/>
</dbReference>
<evidence type="ECO:0000313" key="3">
    <source>
        <dbReference type="Proteomes" id="UP000095384"/>
    </source>
</evidence>
<reference evidence="2" key="2">
    <citation type="submission" date="2021-10" db="EMBL/GenBank/DDBJ databases">
        <title>Collection of gut derived symbiotic bacterial strains cultured from healthy donors.</title>
        <authorList>
            <person name="Lin H."/>
            <person name="Littmann E."/>
            <person name="Claire K."/>
            <person name="Pamer E."/>
        </authorList>
    </citation>
    <scope>NUCLEOTIDE SEQUENCE</scope>
    <source>
        <strain evidence="2">MSK.22.92</strain>
    </source>
</reference>
<reference evidence="1 3" key="1">
    <citation type="submission" date="2015-09" db="EMBL/GenBank/DDBJ databases">
        <authorList>
            <consortium name="Pathogen Informatics"/>
        </authorList>
    </citation>
    <scope>NUCLEOTIDE SEQUENCE [LARGE SCALE GENOMIC DNA]</scope>
    <source>
        <strain evidence="1 3">2789STDY5608860</strain>
    </source>
</reference>
<evidence type="ECO:0000313" key="1">
    <source>
        <dbReference type="EMBL" id="CUN76113.1"/>
    </source>
</evidence>
<dbReference type="AlphaFoldDB" id="A0A173ZJX7"/>
<protein>
    <recommendedName>
        <fullName evidence="4">Plasmid segregation actin-type ATPase ParM</fullName>
    </recommendedName>
</protein>
<proteinExistence type="predicted"/>
<organism evidence="1 3">
    <name type="scientific">Agathobacter rectalis</name>
    <dbReference type="NCBI Taxonomy" id="39491"/>
    <lineage>
        <taxon>Bacteria</taxon>
        <taxon>Bacillati</taxon>
        <taxon>Bacillota</taxon>
        <taxon>Clostridia</taxon>
        <taxon>Lachnospirales</taxon>
        <taxon>Lachnospiraceae</taxon>
        <taxon>Agathobacter</taxon>
    </lineage>
</organism>
<dbReference type="EMBL" id="JAJFBX010000005">
    <property type="protein sequence ID" value="MCC2746363.1"/>
    <property type="molecule type" value="Genomic_DNA"/>
</dbReference>
<sequence length="46" mass="5216">MRELRNTKIIAVDHGYGNMKTANTVTPTGIKAYETEPLFCIIPYFP</sequence>
<evidence type="ECO:0008006" key="4">
    <source>
        <dbReference type="Google" id="ProtNLM"/>
    </source>
</evidence>
<evidence type="ECO:0000313" key="2">
    <source>
        <dbReference type="EMBL" id="MCC2746363.1"/>
    </source>
</evidence>